<gene>
    <name evidence="1" type="ORF">J5N97_016041</name>
</gene>
<reference evidence="1" key="1">
    <citation type="submission" date="2021-03" db="EMBL/GenBank/DDBJ databases">
        <authorList>
            <person name="Li Z."/>
            <person name="Yang C."/>
        </authorList>
    </citation>
    <scope>NUCLEOTIDE SEQUENCE</scope>
    <source>
        <strain evidence="1">Dzin_1.0</strain>
        <tissue evidence="1">Leaf</tissue>
    </source>
</reference>
<proteinExistence type="predicted"/>
<comment type="caution">
    <text evidence="1">The sequence shown here is derived from an EMBL/GenBank/DDBJ whole genome shotgun (WGS) entry which is preliminary data.</text>
</comment>
<dbReference type="Proteomes" id="UP001085076">
    <property type="component" value="Miscellaneous, Linkage group lg04"/>
</dbReference>
<evidence type="ECO:0000313" key="2">
    <source>
        <dbReference type="Proteomes" id="UP001085076"/>
    </source>
</evidence>
<sequence length="78" mass="8812">MNKLFSQPCDAVYGLHGFDQSGKSKAWDLRKPSRGKRSLRFPDGISSSGDRLNLVDLALFVTPAHPFSRLEIYIWMNA</sequence>
<dbReference type="EMBL" id="JAGGNH010000004">
    <property type="protein sequence ID" value="KAJ0974076.1"/>
    <property type="molecule type" value="Genomic_DNA"/>
</dbReference>
<dbReference type="AlphaFoldDB" id="A0A9D5CIM7"/>
<keyword evidence="2" id="KW-1185">Reference proteome</keyword>
<evidence type="ECO:0000313" key="1">
    <source>
        <dbReference type="EMBL" id="KAJ0974076.1"/>
    </source>
</evidence>
<protein>
    <submittedName>
        <fullName evidence="1">Uncharacterized protein</fullName>
    </submittedName>
</protein>
<name>A0A9D5CIM7_9LILI</name>
<reference evidence="1" key="2">
    <citation type="journal article" date="2022" name="Hortic Res">
        <title>The genome of Dioscorea zingiberensis sheds light on the biosynthesis, origin and evolution of the medicinally important diosgenin saponins.</title>
        <authorList>
            <person name="Li Y."/>
            <person name="Tan C."/>
            <person name="Li Z."/>
            <person name="Guo J."/>
            <person name="Li S."/>
            <person name="Chen X."/>
            <person name="Wang C."/>
            <person name="Dai X."/>
            <person name="Yang H."/>
            <person name="Song W."/>
            <person name="Hou L."/>
            <person name="Xu J."/>
            <person name="Tong Z."/>
            <person name="Xu A."/>
            <person name="Yuan X."/>
            <person name="Wang W."/>
            <person name="Yang Q."/>
            <person name="Chen L."/>
            <person name="Sun Z."/>
            <person name="Wang K."/>
            <person name="Pan B."/>
            <person name="Chen J."/>
            <person name="Bao Y."/>
            <person name="Liu F."/>
            <person name="Qi X."/>
            <person name="Gang D.R."/>
            <person name="Wen J."/>
            <person name="Li J."/>
        </authorList>
    </citation>
    <scope>NUCLEOTIDE SEQUENCE</scope>
    <source>
        <strain evidence="1">Dzin_1.0</strain>
    </source>
</reference>
<accession>A0A9D5CIM7</accession>
<organism evidence="1 2">
    <name type="scientific">Dioscorea zingiberensis</name>
    <dbReference type="NCBI Taxonomy" id="325984"/>
    <lineage>
        <taxon>Eukaryota</taxon>
        <taxon>Viridiplantae</taxon>
        <taxon>Streptophyta</taxon>
        <taxon>Embryophyta</taxon>
        <taxon>Tracheophyta</taxon>
        <taxon>Spermatophyta</taxon>
        <taxon>Magnoliopsida</taxon>
        <taxon>Liliopsida</taxon>
        <taxon>Dioscoreales</taxon>
        <taxon>Dioscoreaceae</taxon>
        <taxon>Dioscorea</taxon>
    </lineage>
</organism>